<evidence type="ECO:0000313" key="14">
    <source>
        <dbReference type="EMBL" id="SEG62826.1"/>
    </source>
</evidence>
<dbReference type="EMBL" id="FNVG01000024">
    <property type="protein sequence ID" value="SEG62826.1"/>
    <property type="molecule type" value="Genomic_DNA"/>
</dbReference>
<keyword evidence="6" id="KW-0479">Metal-binding</keyword>
<dbReference type="Proteomes" id="UP000236721">
    <property type="component" value="Unassembled WGS sequence"/>
</dbReference>
<evidence type="ECO:0000259" key="13">
    <source>
        <dbReference type="Pfam" id="PF00487"/>
    </source>
</evidence>
<evidence type="ECO:0000256" key="12">
    <source>
        <dbReference type="SAM" id="Phobius"/>
    </source>
</evidence>
<dbReference type="InterPro" id="IPR033885">
    <property type="entry name" value="AlkB/XylM"/>
</dbReference>
<name>A0A1H6BRI0_9VIBR</name>
<keyword evidence="4" id="KW-0997">Cell inner membrane</keyword>
<feature type="transmembrane region" description="Helical" evidence="12">
    <location>
        <begin position="320"/>
        <end position="338"/>
    </location>
</feature>
<accession>A0A1H6BRI0</accession>
<dbReference type="AlphaFoldDB" id="A0A1H6BRI0"/>
<dbReference type="GO" id="GO:0005886">
    <property type="term" value="C:plasma membrane"/>
    <property type="evidence" value="ECO:0007669"/>
    <property type="project" value="UniProtKB-SubCell"/>
</dbReference>
<feature type="transmembrane region" description="Helical" evidence="12">
    <location>
        <begin position="102"/>
        <end position="121"/>
    </location>
</feature>
<evidence type="ECO:0000256" key="11">
    <source>
        <dbReference type="ARBA" id="ARBA00023136"/>
    </source>
</evidence>
<evidence type="ECO:0000256" key="9">
    <source>
        <dbReference type="ARBA" id="ARBA00023004"/>
    </source>
</evidence>
<keyword evidence="5 12" id="KW-0812">Transmembrane</keyword>
<keyword evidence="10 14" id="KW-0503">Monooxygenase</keyword>
<gene>
    <name evidence="14" type="ORF">SAMN04488244_12454</name>
</gene>
<keyword evidence="15" id="KW-1185">Reference proteome</keyword>
<keyword evidence="8" id="KW-0560">Oxidoreductase</keyword>
<evidence type="ECO:0000256" key="2">
    <source>
        <dbReference type="ARBA" id="ARBA00010823"/>
    </source>
</evidence>
<evidence type="ECO:0000256" key="5">
    <source>
        <dbReference type="ARBA" id="ARBA00022692"/>
    </source>
</evidence>
<sequence length="348" mass="39691">MEQLKWTKKWLLALLPLLVMVVPLAVNAIWRSPWPTALSTLIVLFVVLPVVDELTRGGELPPDYPDSPGVLRTLPILVLPLLVLVLIWGAWYSLSLWQHGDYFAALTTVVSMGVINGTFGINAAHELLHKRHHFPKTIAGVLLSLSGYGGFKIEHVFGHHKDVATKNDPSSAPTGVSFYAFVLPALWGNQRKALKLQKKFRSKLQYFGYEYYLWQALTLLWMVCATYLLGLWGLIYFILQGFVAMCMLEMVNYIEHYGLTRKVRNERHYEPVGYQHSWDSNHLLSGYILFQLPRHSDHHMHANKPFYLLEDQTSAPKLPFGYASLVLLALLPPLWFRVMKKALNGNRG</sequence>
<evidence type="ECO:0000256" key="10">
    <source>
        <dbReference type="ARBA" id="ARBA00023033"/>
    </source>
</evidence>
<evidence type="ECO:0000313" key="15">
    <source>
        <dbReference type="Proteomes" id="UP000236721"/>
    </source>
</evidence>
<feature type="transmembrane region" description="Helical" evidence="12">
    <location>
        <begin position="171"/>
        <end position="188"/>
    </location>
</feature>
<evidence type="ECO:0000256" key="8">
    <source>
        <dbReference type="ARBA" id="ARBA00023002"/>
    </source>
</evidence>
<dbReference type="InterPro" id="IPR005804">
    <property type="entry name" value="FA_desaturase_dom"/>
</dbReference>
<keyword evidence="3" id="KW-1003">Cell membrane</keyword>
<keyword evidence="9" id="KW-0408">Iron</keyword>
<dbReference type="Pfam" id="PF00487">
    <property type="entry name" value="FA_desaturase"/>
    <property type="match status" value="1"/>
</dbReference>
<keyword evidence="11 12" id="KW-0472">Membrane</keyword>
<dbReference type="RefSeq" id="WP_103881927.1">
    <property type="nucleotide sequence ID" value="NZ_FNVG01000024.1"/>
</dbReference>
<dbReference type="PANTHER" id="PTHR38674">
    <property type="entry name" value="ALKANE 1-MONOOXYGENASE 1"/>
    <property type="match status" value="1"/>
</dbReference>
<proteinExistence type="inferred from homology"/>
<feature type="transmembrane region" description="Helical" evidence="12">
    <location>
        <begin position="76"/>
        <end position="96"/>
    </location>
</feature>
<protein>
    <submittedName>
        <fullName evidence="14">Alkane 1-monooxygenase</fullName>
    </submittedName>
</protein>
<organism evidence="14 15">
    <name type="scientific">Vibrio hangzhouensis</name>
    <dbReference type="NCBI Taxonomy" id="462991"/>
    <lineage>
        <taxon>Bacteria</taxon>
        <taxon>Pseudomonadati</taxon>
        <taxon>Pseudomonadota</taxon>
        <taxon>Gammaproteobacteria</taxon>
        <taxon>Vibrionales</taxon>
        <taxon>Vibrionaceae</taxon>
        <taxon>Vibrio</taxon>
    </lineage>
</organism>
<dbReference type="GO" id="GO:0006629">
    <property type="term" value="P:lipid metabolic process"/>
    <property type="evidence" value="ECO:0007669"/>
    <property type="project" value="InterPro"/>
</dbReference>
<dbReference type="CDD" id="cd03512">
    <property type="entry name" value="Alkane-hydroxylase"/>
    <property type="match status" value="1"/>
</dbReference>
<evidence type="ECO:0000256" key="3">
    <source>
        <dbReference type="ARBA" id="ARBA00022475"/>
    </source>
</evidence>
<feature type="domain" description="Fatty acid desaturase" evidence="13">
    <location>
        <begin position="108"/>
        <end position="319"/>
    </location>
</feature>
<comment type="subcellular location">
    <subcellularLocation>
        <location evidence="1">Cell inner membrane</location>
        <topology evidence="1">Multi-pass membrane protein</topology>
    </subcellularLocation>
</comment>
<dbReference type="GO" id="GO:0004497">
    <property type="term" value="F:monooxygenase activity"/>
    <property type="evidence" value="ECO:0007669"/>
    <property type="project" value="UniProtKB-KW"/>
</dbReference>
<reference evidence="15" key="1">
    <citation type="submission" date="2016-10" db="EMBL/GenBank/DDBJ databases">
        <authorList>
            <person name="Varghese N."/>
            <person name="Submissions S."/>
        </authorList>
    </citation>
    <scope>NUCLEOTIDE SEQUENCE [LARGE SCALE GENOMIC DNA]</scope>
    <source>
        <strain evidence="15">CGMCC 1.7062</strain>
    </source>
</reference>
<feature type="transmembrane region" description="Helical" evidence="12">
    <location>
        <begin position="37"/>
        <end position="55"/>
    </location>
</feature>
<evidence type="ECO:0000256" key="6">
    <source>
        <dbReference type="ARBA" id="ARBA00022723"/>
    </source>
</evidence>
<dbReference type="GO" id="GO:0046872">
    <property type="term" value="F:metal ion binding"/>
    <property type="evidence" value="ECO:0007669"/>
    <property type="project" value="UniProtKB-KW"/>
</dbReference>
<evidence type="ECO:0000256" key="1">
    <source>
        <dbReference type="ARBA" id="ARBA00004429"/>
    </source>
</evidence>
<dbReference type="PANTHER" id="PTHR38674:SF1">
    <property type="entry name" value="ALKANE 1-MONOOXYGENASE 1"/>
    <property type="match status" value="1"/>
</dbReference>
<dbReference type="OrthoDB" id="4759734at2"/>
<keyword evidence="7 12" id="KW-1133">Transmembrane helix</keyword>
<comment type="similarity">
    <text evidence="2">Belongs to the fatty acid desaturase type 1 family. AlkB subfamily.</text>
</comment>
<evidence type="ECO:0000256" key="7">
    <source>
        <dbReference type="ARBA" id="ARBA00022989"/>
    </source>
</evidence>
<evidence type="ECO:0000256" key="4">
    <source>
        <dbReference type="ARBA" id="ARBA00022519"/>
    </source>
</evidence>
<feature type="transmembrane region" description="Helical" evidence="12">
    <location>
        <begin position="209"/>
        <end position="228"/>
    </location>
</feature>